<protein>
    <submittedName>
        <fullName evidence="12">Porin</fullName>
    </submittedName>
</protein>
<dbReference type="GO" id="GO:0006811">
    <property type="term" value="P:monoatomic ion transport"/>
    <property type="evidence" value="ECO:0007669"/>
    <property type="project" value="UniProtKB-KW"/>
</dbReference>
<evidence type="ECO:0000256" key="10">
    <source>
        <dbReference type="ARBA" id="ARBA00023237"/>
    </source>
</evidence>
<keyword evidence="5" id="KW-0812">Transmembrane</keyword>
<dbReference type="Gene3D" id="2.40.160.10">
    <property type="entry name" value="Porin"/>
    <property type="match status" value="1"/>
</dbReference>
<evidence type="ECO:0000256" key="3">
    <source>
        <dbReference type="ARBA" id="ARBA00022448"/>
    </source>
</evidence>
<dbReference type="CDD" id="cd00342">
    <property type="entry name" value="gram_neg_porins"/>
    <property type="match status" value="1"/>
</dbReference>
<gene>
    <name evidence="12" type="ORF">FOB72_23540</name>
</gene>
<proteinExistence type="predicted"/>
<dbReference type="InterPro" id="IPR033900">
    <property type="entry name" value="Gram_neg_porin_domain"/>
</dbReference>
<dbReference type="Proteomes" id="UP000322822">
    <property type="component" value="Chromosome 2"/>
</dbReference>
<dbReference type="AlphaFoldDB" id="A0A5P2HBQ5"/>
<keyword evidence="10" id="KW-0998">Cell outer membrane</keyword>
<dbReference type="Pfam" id="PF13609">
    <property type="entry name" value="Porin_4"/>
    <property type="match status" value="1"/>
</dbReference>
<dbReference type="PANTHER" id="PTHR34501">
    <property type="entry name" value="PROTEIN YDDL-RELATED"/>
    <property type="match status" value="1"/>
</dbReference>
<evidence type="ECO:0000313" key="12">
    <source>
        <dbReference type="EMBL" id="QET05034.1"/>
    </source>
</evidence>
<keyword evidence="7" id="KW-0406">Ion transport</keyword>
<keyword evidence="4" id="KW-1134">Transmembrane beta strand</keyword>
<keyword evidence="8" id="KW-0626">Porin</keyword>
<dbReference type="OrthoDB" id="8982743at2"/>
<dbReference type="GO" id="GO:0009279">
    <property type="term" value="C:cell outer membrane"/>
    <property type="evidence" value="ECO:0007669"/>
    <property type="project" value="UniProtKB-SubCell"/>
</dbReference>
<comment type="subcellular location">
    <subcellularLocation>
        <location evidence="1">Cell outer membrane</location>
        <topology evidence="1">Multi-pass membrane protein</topology>
    </subcellularLocation>
</comment>
<reference evidence="12 13" key="1">
    <citation type="submission" date="2019-09" db="EMBL/GenBank/DDBJ databases">
        <title>FDA dAtabase for Regulatory Grade micrObial Sequences (FDA-ARGOS): Supporting development and validation of Infectious Disease Dx tests.</title>
        <authorList>
            <person name="Sciortino C."/>
            <person name="Tallon L."/>
            <person name="Sadzewicz L."/>
            <person name="Vavikolanu K."/>
            <person name="Mehta A."/>
            <person name="Aluvathingal J."/>
            <person name="Nadendla S."/>
            <person name="Nandy P."/>
            <person name="Geyer C."/>
            <person name="Yan Y."/>
            <person name="Sichtig H."/>
        </authorList>
    </citation>
    <scope>NUCLEOTIDE SEQUENCE [LARGE SCALE GENOMIC DNA]</scope>
    <source>
        <strain evidence="12 13">FDAARGOS_664</strain>
    </source>
</reference>
<dbReference type="GO" id="GO:0046930">
    <property type="term" value="C:pore complex"/>
    <property type="evidence" value="ECO:0007669"/>
    <property type="project" value="UniProtKB-KW"/>
</dbReference>
<evidence type="ECO:0000256" key="2">
    <source>
        <dbReference type="ARBA" id="ARBA00011233"/>
    </source>
</evidence>
<dbReference type="InterPro" id="IPR050298">
    <property type="entry name" value="Gram-neg_bact_OMP"/>
</dbReference>
<evidence type="ECO:0000256" key="6">
    <source>
        <dbReference type="ARBA" id="ARBA00022729"/>
    </source>
</evidence>
<feature type="domain" description="Porin" evidence="11">
    <location>
        <begin position="75"/>
        <end position="384"/>
    </location>
</feature>
<keyword evidence="6" id="KW-0732">Signal</keyword>
<keyword evidence="9" id="KW-0472">Membrane</keyword>
<evidence type="ECO:0000259" key="11">
    <source>
        <dbReference type="Pfam" id="PF13609"/>
    </source>
</evidence>
<sequence>MFASGTPPACRGPALPFDMPIHALRILQSASMFRKSLAGVAVLFSAMGAANAAPTQYEQLVSYLAVGLGPRSIGVAPQQSLLSLYGTLDIGFNYTRSGSNGVARVESGGSYTSKFGIYGQEALGAGWTAFFRIENGFLSDSGSMQDSSTLFNRASYIGLHHRQFGQLMLGRQYTSLGAAALYADPFLATAHESVYSYLGGVADLGMGASGDALARLNKTIRYASPRFGPFAGDVSYSFKSDQTVGPAVLARTAMGSYYGDRFAATMAFGQSWCDPSVKGSCNGNATEAASQRTDTYLASAMYDFGPLIGQAAYIRIVPKHDGSDISNLYLLGLQKIWRNNLLRMSLGYRRTSRDGNYSYGSTVGIDHFLSKRTAFYGRAGLMRNGPEASLTYNYDSGAFIGAPGRTVTSVTVGITHHF</sequence>
<keyword evidence="3" id="KW-0813">Transport</keyword>
<dbReference type="EMBL" id="CP044067">
    <property type="protein sequence ID" value="QET05034.1"/>
    <property type="molecule type" value="Genomic_DNA"/>
</dbReference>
<evidence type="ECO:0000256" key="9">
    <source>
        <dbReference type="ARBA" id="ARBA00023136"/>
    </source>
</evidence>
<dbReference type="GO" id="GO:0015288">
    <property type="term" value="F:porin activity"/>
    <property type="evidence" value="ECO:0007669"/>
    <property type="project" value="UniProtKB-KW"/>
</dbReference>
<organism evidence="12 13">
    <name type="scientific">Cupriavidus pauculus</name>
    <dbReference type="NCBI Taxonomy" id="82633"/>
    <lineage>
        <taxon>Bacteria</taxon>
        <taxon>Pseudomonadati</taxon>
        <taxon>Pseudomonadota</taxon>
        <taxon>Betaproteobacteria</taxon>
        <taxon>Burkholderiales</taxon>
        <taxon>Burkholderiaceae</taxon>
        <taxon>Cupriavidus</taxon>
    </lineage>
</organism>
<dbReference type="PANTHER" id="PTHR34501:SF9">
    <property type="entry name" value="MAJOR OUTER MEMBRANE PROTEIN P.IA"/>
    <property type="match status" value="1"/>
</dbReference>
<evidence type="ECO:0000256" key="7">
    <source>
        <dbReference type="ARBA" id="ARBA00023065"/>
    </source>
</evidence>
<evidence type="ECO:0000256" key="5">
    <source>
        <dbReference type="ARBA" id="ARBA00022692"/>
    </source>
</evidence>
<dbReference type="SUPFAM" id="SSF56935">
    <property type="entry name" value="Porins"/>
    <property type="match status" value="1"/>
</dbReference>
<evidence type="ECO:0000256" key="4">
    <source>
        <dbReference type="ARBA" id="ARBA00022452"/>
    </source>
</evidence>
<name>A0A5P2HBQ5_9BURK</name>
<accession>A0A5P2HBQ5</accession>
<comment type="subunit">
    <text evidence="2">Homotrimer.</text>
</comment>
<evidence type="ECO:0000256" key="1">
    <source>
        <dbReference type="ARBA" id="ARBA00004571"/>
    </source>
</evidence>
<evidence type="ECO:0000313" key="13">
    <source>
        <dbReference type="Proteomes" id="UP000322822"/>
    </source>
</evidence>
<dbReference type="InterPro" id="IPR023614">
    <property type="entry name" value="Porin_dom_sf"/>
</dbReference>
<evidence type="ECO:0000256" key="8">
    <source>
        <dbReference type="ARBA" id="ARBA00023114"/>
    </source>
</evidence>